<protein>
    <submittedName>
        <fullName evidence="1">Uncharacterized protein</fullName>
    </submittedName>
</protein>
<evidence type="ECO:0000313" key="2">
    <source>
        <dbReference type="Proteomes" id="UP000007891"/>
    </source>
</evidence>
<gene>
    <name evidence="1" type="primary">68</name>
    <name evidence="1" type="ORF">TIGER_68</name>
</gene>
<name>H9NCY0_9CAUD</name>
<evidence type="ECO:0000313" key="1">
    <source>
        <dbReference type="EMBL" id="AFF28451.1"/>
    </source>
</evidence>
<keyword evidence="2" id="KW-1185">Reference proteome</keyword>
<dbReference type="KEGG" id="vg:40083723"/>
<sequence>MARAASPADFIPRLSIGIPGRLFVATIPTAQATKALVRRSVGVDLFGEEYAPVNEYLNRYGFTQTSWQIEKDGTYDGGTVEVTVYTRAHDSLEGAA</sequence>
<dbReference type="Proteomes" id="UP000007891">
    <property type="component" value="Segment"/>
</dbReference>
<dbReference type="GeneID" id="40083723"/>
<dbReference type="RefSeq" id="YP_009607711.1">
    <property type="nucleotide sequence ID" value="NC_041984.1"/>
</dbReference>
<reference evidence="2" key="1">
    <citation type="submission" date="2012-02" db="EMBL/GenBank/DDBJ databases">
        <authorList>
            <person name="Hersh A.R."/>
            <person name="Dasenko M.A."/>
            <person name="Denver D.R."/>
            <person name="Garcia-Ruiz H."/>
            <person name="Hoyer J.S."/>
            <person name="Jogdeo S."/>
            <person name="Sullivan C.M."/>
            <person name="Peterson M.R."/>
            <person name="Rowley E.R."/>
            <person name="Schnitzler C.E."/>
            <person name="Taylor B.J."/>
            <person name="Vining K.J."/>
            <person name="Almabruk K.H."/>
            <person name="Banawas S."/>
            <person name="Beatty C."/>
            <person name="Bullock C.J."/>
            <person name="Cappellazzi J.E."/>
            <person name="Chagani S.E."/>
            <person name="Chatterjee P."/>
            <person name="Cram E.D."/>
            <person name="Elorriaga M.E."/>
            <person name="Esser M."/>
            <person name="Fellows E.J."/>
            <person name="Garcia G.R."/>
            <person name="Gullaba J.M."/>
            <person name="Kinsley M.A."/>
            <person name="Luo F."/>
            <person name="McGinnis M."/>
            <person name="Paquette C.E."/>
            <person name="Reddekopp R.L."/>
            <person name="Rosen K.L."/>
            <person name="Sahlfeld L.M."/>
            <person name="Vondras A.M."/>
            <person name="Wang J.X."/>
            <person name="Weiss E.S."/>
            <person name="Wernick R."/>
            <person name="Abuelizz H.A."/>
            <person name="Amaro Y."/>
            <person name="Archer C.L."/>
            <person name="Basu A."/>
            <person name="Bellinger M.R."/>
            <person name="Johnson S.F."/>
            <person name="Kitchen S.A."/>
            <person name="Li M."/>
            <person name="Morey-Castro K.E."/>
            <person name="Lavalleur H.J."/>
            <person name="Rangel L.J."/>
            <person name="Ree J.F."/>
            <person name="Shay S.D."/>
            <person name="Sheng Y."/>
            <person name="Smyth J.C."/>
            <person name="Stamm E.A."/>
            <person name="Taylor C.R."/>
            <person name="Vining O.B."/>
            <person name="Wanzeck K.M."/>
            <person name="Watson G."/>
            <person name="Bruck A.J."/>
            <person name="Bradley K.W."/>
            <person name="Khaja R."/>
            <person name="Lewis M.F."/>
            <person name="Barker L.P."/>
            <person name="Asai D.J."/>
            <person name="Bowman C.A."/>
            <person name="Russell D.A."/>
            <person name="Pope W.H."/>
            <person name="Jacobs-Sera D."/>
            <person name="Hendrix R.W."/>
            <person name="Hatfull G.F."/>
        </authorList>
    </citation>
    <scope>NUCLEOTIDE SEQUENCE [LARGE SCALE GENOMIC DNA]</scope>
</reference>
<organism evidence="1 2">
    <name type="scientific">Mycobacterium phage Tiger</name>
    <dbReference type="NCBI Taxonomy" id="1161934"/>
    <lineage>
        <taxon>Viruses</taxon>
        <taxon>Duplodnaviria</taxon>
        <taxon>Heunggongvirae</taxon>
        <taxon>Uroviricota</taxon>
        <taxon>Caudoviricetes</taxon>
        <taxon>Benedictvirus</taxon>
        <taxon>Benedictvirus tiger</taxon>
    </lineage>
</organism>
<dbReference type="EMBL" id="JQ684677">
    <property type="protein sequence ID" value="AFF28451.1"/>
    <property type="molecule type" value="Genomic_DNA"/>
</dbReference>
<proteinExistence type="predicted"/>
<accession>H9NCY0</accession>